<evidence type="ECO:0000259" key="7">
    <source>
        <dbReference type="PROSITE" id="PS51012"/>
    </source>
</evidence>
<keyword evidence="3 6" id="KW-1133">Transmembrane helix</keyword>
<dbReference type="RefSeq" id="WP_330160569.1">
    <property type="nucleotide sequence ID" value="NZ_BAAAJA010000012.1"/>
</dbReference>
<feature type="transmembrane region" description="Helical" evidence="6">
    <location>
        <begin position="188"/>
        <end position="210"/>
    </location>
</feature>
<dbReference type="PIRSF" id="PIRSF006648">
    <property type="entry name" value="DrrB"/>
    <property type="match status" value="1"/>
</dbReference>
<protein>
    <recommendedName>
        <fullName evidence="6">Transport permease protein</fullName>
    </recommendedName>
</protein>
<evidence type="ECO:0000256" key="4">
    <source>
        <dbReference type="ARBA" id="ARBA00023136"/>
    </source>
</evidence>
<dbReference type="Proteomes" id="UP001348641">
    <property type="component" value="Unassembled WGS sequence"/>
</dbReference>
<gene>
    <name evidence="8" type="ORF">Q8A49_24365</name>
</gene>
<dbReference type="PROSITE" id="PS51012">
    <property type="entry name" value="ABC_TM2"/>
    <property type="match status" value="1"/>
</dbReference>
<comment type="subcellular location">
    <subcellularLocation>
        <location evidence="6">Cell membrane</location>
        <topology evidence="6">Multi-pass membrane protein</topology>
    </subcellularLocation>
    <subcellularLocation>
        <location evidence="1">Membrane</location>
        <topology evidence="1">Multi-pass membrane protein</topology>
    </subcellularLocation>
</comment>
<sequence length="281" mass="29371">MSPAPTAPPTAARLASEGRAAAAVWKREMITFQRERMHLVISLLQPLLILVALGVGLGTVVPEDGSGVGYVTFLFPGVLVMAIQPPAFATGASILWDREFGFLREMLVAPVRRESLLLGKVLAGTTIATCHGGILLLFAGLAGVPYDPLLFAGFVAVLAPASFAMTCLGALLAVCVPSPKSFQAATGLLLGPLVFLSGAFFPLNGLPSWLVALTALNPLTYAVDAARRVLVAHLPAGSGDGMFRGLELWGVRPPVSGELMALTVFGAVFLLVGARRFARPD</sequence>
<keyword evidence="6" id="KW-0813">Transport</keyword>
<dbReference type="EMBL" id="JAUUCC010000078">
    <property type="protein sequence ID" value="MEE2053638.1"/>
    <property type="molecule type" value="Genomic_DNA"/>
</dbReference>
<evidence type="ECO:0000256" key="3">
    <source>
        <dbReference type="ARBA" id="ARBA00022989"/>
    </source>
</evidence>
<keyword evidence="4 6" id="KW-0472">Membrane</keyword>
<dbReference type="Pfam" id="PF01061">
    <property type="entry name" value="ABC2_membrane"/>
    <property type="match status" value="1"/>
</dbReference>
<evidence type="ECO:0000313" key="8">
    <source>
        <dbReference type="EMBL" id="MEE2053638.1"/>
    </source>
</evidence>
<dbReference type="InterPro" id="IPR013525">
    <property type="entry name" value="ABC2_TM"/>
</dbReference>
<feature type="domain" description="ABC transmembrane type-2" evidence="7">
    <location>
        <begin position="37"/>
        <end position="280"/>
    </location>
</feature>
<keyword evidence="2 6" id="KW-0812">Transmembrane</keyword>
<keyword evidence="5" id="KW-0046">Antibiotic resistance</keyword>
<dbReference type="PANTHER" id="PTHR43229:SF2">
    <property type="entry name" value="NODULATION PROTEIN J"/>
    <property type="match status" value="1"/>
</dbReference>
<evidence type="ECO:0000256" key="2">
    <source>
        <dbReference type="ARBA" id="ARBA00022692"/>
    </source>
</evidence>
<evidence type="ECO:0000256" key="5">
    <source>
        <dbReference type="ARBA" id="ARBA00023251"/>
    </source>
</evidence>
<dbReference type="InterPro" id="IPR047817">
    <property type="entry name" value="ABC2_TM_bact-type"/>
</dbReference>
<proteinExistence type="inferred from homology"/>
<feature type="transmembrane region" description="Helical" evidence="6">
    <location>
        <begin position="73"/>
        <end position="96"/>
    </location>
</feature>
<accession>A0ABU7KWF2</accession>
<feature type="transmembrane region" description="Helical" evidence="6">
    <location>
        <begin position="259"/>
        <end position="278"/>
    </location>
</feature>
<keyword evidence="6" id="KW-1003">Cell membrane</keyword>
<feature type="transmembrane region" description="Helical" evidence="6">
    <location>
        <begin position="117"/>
        <end position="143"/>
    </location>
</feature>
<evidence type="ECO:0000256" key="6">
    <source>
        <dbReference type="RuleBase" id="RU361157"/>
    </source>
</evidence>
<reference evidence="8 9" key="1">
    <citation type="submission" date="2023-07" db="EMBL/GenBank/DDBJ databases">
        <authorList>
            <person name="Girao M."/>
            <person name="Carvalho M.F."/>
        </authorList>
    </citation>
    <scope>NUCLEOTIDE SEQUENCE [LARGE SCALE GENOMIC DNA]</scope>
    <source>
        <strain evidence="8 9">66/93</strain>
    </source>
</reference>
<name>A0ABU7KWF2_9ACTN</name>
<dbReference type="InterPro" id="IPR051784">
    <property type="entry name" value="Nod_factor_ABC_transporter"/>
</dbReference>
<organism evidence="8 9">
    <name type="scientific">Nocardiopsis tropica</name>
    <dbReference type="NCBI Taxonomy" id="109330"/>
    <lineage>
        <taxon>Bacteria</taxon>
        <taxon>Bacillati</taxon>
        <taxon>Actinomycetota</taxon>
        <taxon>Actinomycetes</taxon>
        <taxon>Streptosporangiales</taxon>
        <taxon>Nocardiopsidaceae</taxon>
        <taxon>Nocardiopsis</taxon>
    </lineage>
</organism>
<evidence type="ECO:0000256" key="1">
    <source>
        <dbReference type="ARBA" id="ARBA00004141"/>
    </source>
</evidence>
<evidence type="ECO:0000313" key="9">
    <source>
        <dbReference type="Proteomes" id="UP001348641"/>
    </source>
</evidence>
<feature type="transmembrane region" description="Helical" evidence="6">
    <location>
        <begin position="39"/>
        <end position="61"/>
    </location>
</feature>
<comment type="caution">
    <text evidence="8">The sequence shown here is derived from an EMBL/GenBank/DDBJ whole genome shotgun (WGS) entry which is preliminary data.</text>
</comment>
<feature type="transmembrane region" description="Helical" evidence="6">
    <location>
        <begin position="149"/>
        <end position="176"/>
    </location>
</feature>
<dbReference type="PRINTS" id="PR00164">
    <property type="entry name" value="ABC2TRNSPORT"/>
</dbReference>
<dbReference type="PANTHER" id="PTHR43229">
    <property type="entry name" value="NODULATION PROTEIN J"/>
    <property type="match status" value="1"/>
</dbReference>
<comment type="similarity">
    <text evidence="6">Belongs to the ABC-2 integral membrane protein family.</text>
</comment>
<dbReference type="InterPro" id="IPR000412">
    <property type="entry name" value="ABC_2_transport"/>
</dbReference>